<dbReference type="Proteomes" id="UP000095287">
    <property type="component" value="Unplaced"/>
</dbReference>
<keyword evidence="1" id="KW-1185">Reference proteome</keyword>
<proteinExistence type="predicted"/>
<sequence length="73" mass="8457">MIQKNTKHIAQFICSAKPQWMLYYTYVSPIRTYDVSLFIRVTLITVRITAFSVGRDYSGNVTNSEKNEAVLTY</sequence>
<dbReference type="WBParaSite" id="L893_g16797.t1">
    <property type="protein sequence ID" value="L893_g16797.t1"/>
    <property type="gene ID" value="L893_g16797"/>
</dbReference>
<dbReference type="AlphaFoldDB" id="A0A1I7YIW9"/>
<organism evidence="1 2">
    <name type="scientific">Steinernema glaseri</name>
    <dbReference type="NCBI Taxonomy" id="37863"/>
    <lineage>
        <taxon>Eukaryota</taxon>
        <taxon>Metazoa</taxon>
        <taxon>Ecdysozoa</taxon>
        <taxon>Nematoda</taxon>
        <taxon>Chromadorea</taxon>
        <taxon>Rhabditida</taxon>
        <taxon>Tylenchina</taxon>
        <taxon>Panagrolaimomorpha</taxon>
        <taxon>Strongyloidoidea</taxon>
        <taxon>Steinernematidae</taxon>
        <taxon>Steinernema</taxon>
    </lineage>
</organism>
<evidence type="ECO:0000313" key="2">
    <source>
        <dbReference type="WBParaSite" id="L893_g16797.t1"/>
    </source>
</evidence>
<reference evidence="2" key="1">
    <citation type="submission" date="2016-11" db="UniProtKB">
        <authorList>
            <consortium name="WormBaseParasite"/>
        </authorList>
    </citation>
    <scope>IDENTIFICATION</scope>
</reference>
<protein>
    <submittedName>
        <fullName evidence="2">Ovule protein</fullName>
    </submittedName>
</protein>
<name>A0A1I7YIW9_9BILA</name>
<evidence type="ECO:0000313" key="1">
    <source>
        <dbReference type="Proteomes" id="UP000095287"/>
    </source>
</evidence>
<accession>A0A1I7YIW9</accession>